<accession>A0AAV2TWA0</accession>
<feature type="signal peptide" evidence="1">
    <location>
        <begin position="1"/>
        <end position="20"/>
    </location>
</feature>
<organism evidence="2 3">
    <name type="scientific">Calicophoron daubneyi</name>
    <name type="common">Rumen fluke</name>
    <name type="synonym">Paramphistomum daubneyi</name>
    <dbReference type="NCBI Taxonomy" id="300641"/>
    <lineage>
        <taxon>Eukaryota</taxon>
        <taxon>Metazoa</taxon>
        <taxon>Spiralia</taxon>
        <taxon>Lophotrochozoa</taxon>
        <taxon>Platyhelminthes</taxon>
        <taxon>Trematoda</taxon>
        <taxon>Digenea</taxon>
        <taxon>Plagiorchiida</taxon>
        <taxon>Pronocephalata</taxon>
        <taxon>Paramphistomoidea</taxon>
        <taxon>Paramphistomidae</taxon>
        <taxon>Calicophoron</taxon>
    </lineage>
</organism>
<name>A0AAV2TWA0_CALDB</name>
<proteinExistence type="predicted"/>
<sequence>MWYAGLSIVIWMVIPELATANPYSASKNVSDPKLGPTANILKYILTLVQPYLVLKPDVSENIFADLDQMAIVKDTEVEKCLIKLLGYYYAERSKSGLVIKPTEFSPNHH</sequence>
<feature type="chain" id="PRO_5043472393" evidence="1">
    <location>
        <begin position="21"/>
        <end position="109"/>
    </location>
</feature>
<evidence type="ECO:0000256" key="1">
    <source>
        <dbReference type="SAM" id="SignalP"/>
    </source>
</evidence>
<dbReference type="EMBL" id="CAXLJL010000789">
    <property type="protein sequence ID" value="CAL5140794.1"/>
    <property type="molecule type" value="Genomic_DNA"/>
</dbReference>
<dbReference type="Proteomes" id="UP001497525">
    <property type="component" value="Unassembled WGS sequence"/>
</dbReference>
<comment type="caution">
    <text evidence="2">The sequence shown here is derived from an EMBL/GenBank/DDBJ whole genome shotgun (WGS) entry which is preliminary data.</text>
</comment>
<reference evidence="2" key="1">
    <citation type="submission" date="2024-06" db="EMBL/GenBank/DDBJ databases">
        <authorList>
            <person name="Liu X."/>
            <person name="Lenzi L."/>
            <person name="Haldenby T S."/>
            <person name="Uol C."/>
        </authorList>
    </citation>
    <scope>NUCLEOTIDE SEQUENCE</scope>
</reference>
<dbReference type="AlphaFoldDB" id="A0AAV2TWA0"/>
<evidence type="ECO:0000313" key="3">
    <source>
        <dbReference type="Proteomes" id="UP001497525"/>
    </source>
</evidence>
<gene>
    <name evidence="2" type="ORF">CDAUBV1_LOCUS16087</name>
</gene>
<keyword evidence="1" id="KW-0732">Signal</keyword>
<protein>
    <submittedName>
        <fullName evidence="2">Uncharacterized protein</fullName>
    </submittedName>
</protein>
<evidence type="ECO:0000313" key="2">
    <source>
        <dbReference type="EMBL" id="CAL5140794.1"/>
    </source>
</evidence>